<dbReference type="Pfam" id="PF00550">
    <property type="entry name" value="PP-binding"/>
    <property type="match status" value="1"/>
</dbReference>
<protein>
    <submittedName>
        <fullName evidence="2">Acyl carrier protein</fullName>
    </submittedName>
</protein>
<dbReference type="InterPro" id="IPR009081">
    <property type="entry name" value="PP-bd_ACP"/>
</dbReference>
<dbReference type="EMBL" id="AAAFYZ010000056">
    <property type="protein sequence ID" value="EAB8478298.1"/>
    <property type="molecule type" value="Genomic_DNA"/>
</dbReference>
<feature type="domain" description="Carrier" evidence="1">
    <location>
        <begin position="6"/>
        <end position="60"/>
    </location>
</feature>
<gene>
    <name evidence="2" type="ORF">AU894_19145</name>
</gene>
<name>A0A3Y9C301_SALEB</name>
<dbReference type="AlphaFoldDB" id="A0A3Y9C301"/>
<dbReference type="SUPFAM" id="SSF47336">
    <property type="entry name" value="ACP-like"/>
    <property type="match status" value="1"/>
</dbReference>
<reference evidence="2" key="1">
    <citation type="submission" date="2018-08" db="EMBL/GenBank/DDBJ databases">
        <authorList>
            <person name="Ashton P.M."/>
            <person name="Dallman T."/>
            <person name="Nair S."/>
            <person name="De Pinna E."/>
            <person name="Peters T."/>
            <person name="Grant K."/>
        </authorList>
    </citation>
    <scope>NUCLEOTIDE SEQUENCE [LARGE SCALE GENOMIC DNA]</scope>
    <source>
        <strain evidence="2">43913</strain>
    </source>
</reference>
<comment type="caution">
    <text evidence="2">The sequence shown here is derived from an EMBL/GenBank/DDBJ whole genome shotgun (WGS) entry which is preliminary data.</text>
</comment>
<proteinExistence type="predicted"/>
<dbReference type="Proteomes" id="UP000839644">
    <property type="component" value="Unassembled WGS sequence"/>
</dbReference>
<dbReference type="Gene3D" id="1.10.1200.10">
    <property type="entry name" value="ACP-like"/>
    <property type="match status" value="1"/>
</dbReference>
<dbReference type="InterPro" id="IPR036736">
    <property type="entry name" value="ACP-like_sf"/>
</dbReference>
<sequence>MSISTINQIFKDIMYLDEAEELDPNKSLFSDYGMTSIDYIDFAFELKKHFKVDVSPESLWPVNKWATTEDYYSFDTKEWTSKGLTEINNLLGLKGAAAVDKKIQFKELYSYFTLNYINQQISAVKTQVA</sequence>
<evidence type="ECO:0000259" key="1">
    <source>
        <dbReference type="Pfam" id="PF00550"/>
    </source>
</evidence>
<organism evidence="2">
    <name type="scientific">Salmonella enterica subsp. enterica serovar Java</name>
    <dbReference type="NCBI Taxonomy" id="224729"/>
    <lineage>
        <taxon>Bacteria</taxon>
        <taxon>Pseudomonadati</taxon>
        <taxon>Pseudomonadota</taxon>
        <taxon>Gammaproteobacteria</taxon>
        <taxon>Enterobacterales</taxon>
        <taxon>Enterobacteriaceae</taxon>
        <taxon>Salmonella</taxon>
    </lineage>
</organism>
<accession>A0A3Y9C301</accession>
<evidence type="ECO:0000313" key="2">
    <source>
        <dbReference type="EMBL" id="EAB8478298.1"/>
    </source>
</evidence>